<feature type="region of interest" description="Disordered" evidence="1">
    <location>
        <begin position="1"/>
        <end position="32"/>
    </location>
</feature>
<dbReference type="EMBL" id="RRYP01012728">
    <property type="protein sequence ID" value="TNV76921.1"/>
    <property type="molecule type" value="Genomic_DNA"/>
</dbReference>
<evidence type="ECO:0000313" key="2">
    <source>
        <dbReference type="EMBL" id="TNV76921.1"/>
    </source>
</evidence>
<comment type="caution">
    <text evidence="2">The sequence shown here is derived from an EMBL/GenBank/DDBJ whole genome shotgun (WGS) entry which is preliminary data.</text>
</comment>
<dbReference type="AlphaFoldDB" id="A0A8J8NKI8"/>
<proteinExistence type="predicted"/>
<accession>A0A8J8NKI8</accession>
<organism evidence="2 3">
    <name type="scientific">Halteria grandinella</name>
    <dbReference type="NCBI Taxonomy" id="5974"/>
    <lineage>
        <taxon>Eukaryota</taxon>
        <taxon>Sar</taxon>
        <taxon>Alveolata</taxon>
        <taxon>Ciliophora</taxon>
        <taxon>Intramacronucleata</taxon>
        <taxon>Spirotrichea</taxon>
        <taxon>Stichotrichia</taxon>
        <taxon>Sporadotrichida</taxon>
        <taxon>Halteriidae</taxon>
        <taxon>Halteria</taxon>
    </lineage>
</organism>
<feature type="compositionally biased region" description="Acidic residues" evidence="1">
    <location>
        <begin position="1"/>
        <end position="12"/>
    </location>
</feature>
<name>A0A8J8NKI8_HALGN</name>
<protein>
    <submittedName>
        <fullName evidence="2">Uncharacterized protein</fullName>
    </submittedName>
</protein>
<evidence type="ECO:0000256" key="1">
    <source>
        <dbReference type="SAM" id="MobiDB-lite"/>
    </source>
</evidence>
<dbReference type="Proteomes" id="UP000785679">
    <property type="component" value="Unassembled WGS sequence"/>
</dbReference>
<evidence type="ECO:0000313" key="3">
    <source>
        <dbReference type="Proteomes" id="UP000785679"/>
    </source>
</evidence>
<gene>
    <name evidence="2" type="ORF">FGO68_gene1050</name>
</gene>
<sequence>MREGASVEEDVTSEQRERDEDEKEMAIQDTPSDENQEFFVVKDISPLLFPQTSKRMSMSEMEGVQRRLAVDFGENLDEDVSNRLMRSVIGILTGYPALISNEEEIFIELMVTYLQEIYSFINSRNEDLFESILLSQAGAGSIKFEQKVTEFTIQEFIKSLMGMEATLSHQQIDNILVESTFGARFIKIISKGTINIREQMREQTLEAVLCVDEDNSVVSIQEMHLSIA</sequence>
<reference evidence="2" key="1">
    <citation type="submission" date="2019-06" db="EMBL/GenBank/DDBJ databases">
        <authorList>
            <person name="Zheng W."/>
        </authorList>
    </citation>
    <scope>NUCLEOTIDE SEQUENCE</scope>
    <source>
        <strain evidence="2">QDHG01</strain>
    </source>
</reference>
<keyword evidence="3" id="KW-1185">Reference proteome</keyword>